<dbReference type="GO" id="GO:0005576">
    <property type="term" value="C:extracellular region"/>
    <property type="evidence" value="ECO:0007669"/>
    <property type="project" value="UniProtKB-SubCell"/>
</dbReference>
<keyword evidence="10" id="KW-0969">Cilium</keyword>
<dbReference type="GO" id="GO:0005198">
    <property type="term" value="F:structural molecule activity"/>
    <property type="evidence" value="ECO:0007669"/>
    <property type="project" value="InterPro"/>
</dbReference>
<evidence type="ECO:0000256" key="2">
    <source>
        <dbReference type="ARBA" id="ARBA00004613"/>
    </source>
</evidence>
<proteinExistence type="inferred from homology"/>
<name>A0A387FTD0_9HYPH</name>
<dbReference type="OrthoDB" id="7181295at2"/>
<evidence type="ECO:0000256" key="1">
    <source>
        <dbReference type="ARBA" id="ARBA00004365"/>
    </source>
</evidence>
<accession>A0A387FTD0</accession>
<gene>
    <name evidence="10" type="primary">flgK</name>
    <name evidence="10" type="ORF">CCGE525_04255</name>
</gene>
<protein>
    <recommendedName>
        <fullName evidence="4">Flagellar hook-associated protein 1</fullName>
    </recommendedName>
</protein>
<keyword evidence="10" id="KW-0282">Flagellum</keyword>
<evidence type="ECO:0000256" key="4">
    <source>
        <dbReference type="ARBA" id="ARBA00016244"/>
    </source>
</evidence>
<comment type="subcellular location">
    <subcellularLocation>
        <location evidence="1">Bacterial flagellum</location>
    </subcellularLocation>
    <subcellularLocation>
        <location evidence="2">Secreted</location>
    </subcellularLocation>
</comment>
<keyword evidence="10" id="KW-0966">Cell projection</keyword>
<evidence type="ECO:0000256" key="3">
    <source>
        <dbReference type="ARBA" id="ARBA00009677"/>
    </source>
</evidence>
<feature type="domain" description="Flagellar basal-body/hook protein C-terminal" evidence="8">
    <location>
        <begin position="456"/>
        <end position="495"/>
    </location>
</feature>
<dbReference type="KEGG" id="rjg:CCGE525_04255"/>
<dbReference type="InterPro" id="IPR002371">
    <property type="entry name" value="FlgK"/>
</dbReference>
<dbReference type="SUPFAM" id="SSF64518">
    <property type="entry name" value="Phase 1 flagellin"/>
    <property type="match status" value="1"/>
</dbReference>
<sequence>MSLTTALNNAQAIFNNTGTQSSVVSNNIANAGNADYTRRQAMLTTDMTGAQVVKIARADEPSLQKAFLGSTSDDAAQQRLLKGYEDIQSGTIGGNNNEIAPATYLAALQTAMQTYAGSPSSTTAAQSAINAAQDLSNSLNNATTAVNGIRTDADKEISSDVDSLNSLLQQFQQVNDAVKTATATAGPTSSALSDAMDQRDAVLKQISQIVGVTTVTRPNGDMALYTSGGATLFETIPRQVTFTPTNSYTDGTVGNNVYIDGVALDPGQGANTTAQGSLQAALQVRDDVAPTYQKQLDEIARGLVTMFSEKSSDPSKPTLPGLFNWSGGTVPTDSTAVAGMAGTIAVNPKLITSQGGDPTLLRDGGINNDPSGTPPDTSYTVNTSGDSGYSDLLDSYVTGMDAKMDFDPNAGSDTNASIMNYASDSIGWLEGQRSSANTAAENTSAALSRSSEVYSNQTGVNLDEELTLMMDIEQSYKAGTKILNAVNQMLQSVLDIAS</sequence>
<evidence type="ECO:0000256" key="7">
    <source>
        <dbReference type="SAM" id="MobiDB-lite"/>
    </source>
</evidence>
<keyword evidence="5" id="KW-0964">Secreted</keyword>
<dbReference type="InterPro" id="IPR010930">
    <property type="entry name" value="Flg_bb/hook_C_dom"/>
</dbReference>
<dbReference type="Proteomes" id="UP000282195">
    <property type="component" value="Chromosome"/>
</dbReference>
<evidence type="ECO:0000256" key="5">
    <source>
        <dbReference type="ARBA" id="ARBA00022525"/>
    </source>
</evidence>
<keyword evidence="6" id="KW-0975">Bacterial flagellum</keyword>
<dbReference type="RefSeq" id="WP_120703199.1">
    <property type="nucleotide sequence ID" value="NZ_CP032694.1"/>
</dbReference>
<dbReference type="InterPro" id="IPR053927">
    <property type="entry name" value="FlgK_helical"/>
</dbReference>
<feature type="domain" description="Flagellar hook-associated protein FlgK helical" evidence="9">
    <location>
        <begin position="103"/>
        <end position="309"/>
    </location>
</feature>
<evidence type="ECO:0000256" key="6">
    <source>
        <dbReference type="ARBA" id="ARBA00023143"/>
    </source>
</evidence>
<evidence type="ECO:0000259" key="8">
    <source>
        <dbReference type="Pfam" id="PF06429"/>
    </source>
</evidence>
<evidence type="ECO:0000313" key="11">
    <source>
        <dbReference type="Proteomes" id="UP000282195"/>
    </source>
</evidence>
<dbReference type="AlphaFoldDB" id="A0A387FTD0"/>
<dbReference type="NCBIfam" id="TIGR02492">
    <property type="entry name" value="flgK_ends"/>
    <property type="match status" value="1"/>
</dbReference>
<dbReference type="GO" id="GO:0009424">
    <property type="term" value="C:bacterial-type flagellum hook"/>
    <property type="evidence" value="ECO:0007669"/>
    <property type="project" value="InterPro"/>
</dbReference>
<evidence type="ECO:0000259" key="9">
    <source>
        <dbReference type="Pfam" id="PF22638"/>
    </source>
</evidence>
<comment type="similarity">
    <text evidence="3">Belongs to the flagella basal body rod proteins family.</text>
</comment>
<evidence type="ECO:0000313" key="10">
    <source>
        <dbReference type="EMBL" id="AYG58116.1"/>
    </source>
</evidence>
<dbReference type="PANTHER" id="PTHR30033:SF1">
    <property type="entry name" value="FLAGELLAR HOOK-ASSOCIATED PROTEIN 1"/>
    <property type="match status" value="1"/>
</dbReference>
<organism evidence="10 11">
    <name type="scientific">Rhizobium jaguaris</name>
    <dbReference type="NCBI Taxonomy" id="1312183"/>
    <lineage>
        <taxon>Bacteria</taxon>
        <taxon>Pseudomonadati</taxon>
        <taxon>Pseudomonadota</taxon>
        <taxon>Alphaproteobacteria</taxon>
        <taxon>Hyphomicrobiales</taxon>
        <taxon>Rhizobiaceae</taxon>
        <taxon>Rhizobium/Agrobacterium group</taxon>
        <taxon>Rhizobium</taxon>
    </lineage>
</organism>
<keyword evidence="11" id="KW-1185">Reference proteome</keyword>
<dbReference type="Pfam" id="PF06429">
    <property type="entry name" value="Flg_bbr_C"/>
    <property type="match status" value="1"/>
</dbReference>
<reference evidence="10 11" key="1">
    <citation type="submission" date="2018-10" db="EMBL/GenBank/DDBJ databases">
        <title>Rhizobium etli, R. leguminosarum and a new Rhizobium genospecies from Phaseolus dumosus.</title>
        <authorList>
            <person name="Ramirez-Puebla S.T."/>
            <person name="Rogel-Hernandez M.A."/>
            <person name="Guerrero G."/>
            <person name="Ormeno-Orrillo E."/>
            <person name="Martinez-Romero J.C."/>
            <person name="Negrete-Yankelevich S."/>
            <person name="Martinez-Romero E."/>
        </authorList>
    </citation>
    <scope>NUCLEOTIDE SEQUENCE [LARGE SCALE GENOMIC DNA]</scope>
    <source>
        <strain evidence="10 11">CCGE525</strain>
    </source>
</reference>
<feature type="region of interest" description="Disordered" evidence="7">
    <location>
        <begin position="355"/>
        <end position="385"/>
    </location>
</feature>
<dbReference type="GO" id="GO:0044780">
    <property type="term" value="P:bacterial-type flagellum assembly"/>
    <property type="evidence" value="ECO:0007669"/>
    <property type="project" value="InterPro"/>
</dbReference>
<dbReference type="Pfam" id="PF22638">
    <property type="entry name" value="FlgK_D1"/>
    <property type="match status" value="1"/>
</dbReference>
<dbReference type="EMBL" id="CP032694">
    <property type="protein sequence ID" value="AYG58116.1"/>
    <property type="molecule type" value="Genomic_DNA"/>
</dbReference>
<feature type="compositionally biased region" description="Polar residues" evidence="7">
    <location>
        <begin position="368"/>
        <end position="383"/>
    </location>
</feature>
<dbReference type="PANTHER" id="PTHR30033">
    <property type="entry name" value="FLAGELLAR HOOK-ASSOCIATED PROTEIN 1"/>
    <property type="match status" value="1"/>
</dbReference>